<accession>A0A0K1Q247</accession>
<evidence type="ECO:0000313" key="3">
    <source>
        <dbReference type="Proteomes" id="UP000064967"/>
    </source>
</evidence>
<reference evidence="2 3" key="1">
    <citation type="submission" date="2015-08" db="EMBL/GenBank/DDBJ databases">
        <authorList>
            <person name="Babu N.S."/>
            <person name="Beckwith C.J."/>
            <person name="Beseler K.G."/>
            <person name="Brison A."/>
            <person name="Carone J.V."/>
            <person name="Caskin T.P."/>
            <person name="Diamond M."/>
            <person name="Durham M.E."/>
            <person name="Foxe J.M."/>
            <person name="Go M."/>
            <person name="Henderson B.A."/>
            <person name="Jones I.B."/>
            <person name="McGettigan J.A."/>
            <person name="Micheletti S.J."/>
            <person name="Nasrallah M.E."/>
            <person name="Ortiz D."/>
            <person name="Piller C.R."/>
            <person name="Privatt S.R."/>
            <person name="Schneider S.L."/>
            <person name="Sharp S."/>
            <person name="Smith T.C."/>
            <person name="Stanton J.D."/>
            <person name="Ullery H.E."/>
            <person name="Wilson R.J."/>
            <person name="Serrano M.G."/>
            <person name="Buck G."/>
            <person name="Lee V."/>
            <person name="Wang Y."/>
            <person name="Carvalho R."/>
            <person name="Voegtly L."/>
            <person name="Shi R."/>
            <person name="Duckworth R."/>
            <person name="Johnson A."/>
            <person name="Loviza R."/>
            <person name="Walstead R."/>
            <person name="Shah Z."/>
            <person name="Kiflezghi M."/>
            <person name="Wade K."/>
            <person name="Ball S.L."/>
            <person name="Bradley K.W."/>
            <person name="Asai D.J."/>
            <person name="Bowman C.A."/>
            <person name="Russell D.A."/>
            <person name="Pope W.H."/>
            <person name="Jacobs-Sera D."/>
            <person name="Hendrix R.W."/>
            <person name="Hatfull G.F."/>
        </authorList>
    </citation>
    <scope>NUCLEOTIDE SEQUENCE [LARGE SCALE GENOMIC DNA]</scope>
    <source>
        <strain evidence="2 3">DSM 27648</strain>
    </source>
</reference>
<gene>
    <name evidence="2" type="ORF">AKJ09_06370</name>
</gene>
<protein>
    <submittedName>
        <fullName evidence="2">Uncharacterized protein</fullName>
    </submittedName>
</protein>
<name>A0A0K1Q247_9BACT</name>
<dbReference type="RefSeq" id="WP_169927959.1">
    <property type="nucleotide sequence ID" value="NZ_CP012333.1"/>
</dbReference>
<feature type="compositionally biased region" description="Polar residues" evidence="1">
    <location>
        <begin position="11"/>
        <end position="21"/>
    </location>
</feature>
<dbReference type="Proteomes" id="UP000064967">
    <property type="component" value="Chromosome"/>
</dbReference>
<organism evidence="2 3">
    <name type="scientific">Labilithrix luteola</name>
    <dbReference type="NCBI Taxonomy" id="1391654"/>
    <lineage>
        <taxon>Bacteria</taxon>
        <taxon>Pseudomonadati</taxon>
        <taxon>Myxococcota</taxon>
        <taxon>Polyangia</taxon>
        <taxon>Polyangiales</taxon>
        <taxon>Labilitrichaceae</taxon>
        <taxon>Labilithrix</taxon>
    </lineage>
</organism>
<dbReference type="AlphaFoldDB" id="A0A0K1Q247"/>
<evidence type="ECO:0000313" key="2">
    <source>
        <dbReference type="EMBL" id="AKU99706.1"/>
    </source>
</evidence>
<dbReference type="STRING" id="1391654.AKJ09_06370"/>
<feature type="compositionally biased region" description="Basic and acidic residues" evidence="1">
    <location>
        <begin position="31"/>
        <end position="48"/>
    </location>
</feature>
<sequence>MSGGPIVLSDNPDQLPNSTTRTDVEPTGIELDSRKALAEPATEHELAE</sequence>
<dbReference type="KEGG" id="llu:AKJ09_06370"/>
<proteinExistence type="predicted"/>
<feature type="region of interest" description="Disordered" evidence="1">
    <location>
        <begin position="1"/>
        <end position="48"/>
    </location>
</feature>
<keyword evidence="3" id="KW-1185">Reference proteome</keyword>
<dbReference type="EMBL" id="CP012333">
    <property type="protein sequence ID" value="AKU99706.1"/>
    <property type="molecule type" value="Genomic_DNA"/>
</dbReference>
<evidence type="ECO:0000256" key="1">
    <source>
        <dbReference type="SAM" id="MobiDB-lite"/>
    </source>
</evidence>